<keyword evidence="3" id="KW-1185">Reference proteome</keyword>
<proteinExistence type="predicted"/>
<organism evidence="2 3">
    <name type="scientific">Chara braunii</name>
    <name type="common">Braun's stonewort</name>
    <dbReference type="NCBI Taxonomy" id="69332"/>
    <lineage>
        <taxon>Eukaryota</taxon>
        <taxon>Viridiplantae</taxon>
        <taxon>Streptophyta</taxon>
        <taxon>Charophyceae</taxon>
        <taxon>Charales</taxon>
        <taxon>Characeae</taxon>
        <taxon>Chara</taxon>
    </lineage>
</organism>
<dbReference type="EMBL" id="BFEA01000872">
    <property type="protein sequence ID" value="GBG91103.1"/>
    <property type="molecule type" value="Genomic_DNA"/>
</dbReference>
<sequence>MQINPNFRQVIIDNKGKRFKVNESLDAIKERWLKERTVIVVFQEEAQNLTRGVKEDLIRVCEDGWMVRRLFNPEVRRGRVTFEGANVISYVAKAPEVVARMVQKASTKLTMRDIDYPVVFKSWMLKSDVKELTNRLKEAGTYFWMVALRVPLEAFYYLASTVEALIGGVKHMHPSEVDRSRLKMMNVKFDMEPQVMYREHLGNGVPKRGDMEGGSGYSIYGVVPSVSMVLSHEGILSQVPANRSPGETVDKLAASPSERSGLVPGAPSGPRSTGSATCPEPGGETKVARNTTIGECKVMP</sequence>
<comment type="caution">
    <text evidence="2">The sequence shown here is derived from an EMBL/GenBank/DDBJ whole genome shotgun (WGS) entry which is preliminary data.</text>
</comment>
<dbReference type="Proteomes" id="UP000265515">
    <property type="component" value="Unassembled WGS sequence"/>
</dbReference>
<feature type="region of interest" description="Disordered" evidence="1">
    <location>
        <begin position="239"/>
        <end position="300"/>
    </location>
</feature>
<accession>A0A388M9E6</accession>
<dbReference type="Gramene" id="GBG91103">
    <property type="protein sequence ID" value="GBG91103"/>
    <property type="gene ID" value="CBR_g51906"/>
</dbReference>
<evidence type="ECO:0000313" key="2">
    <source>
        <dbReference type="EMBL" id="GBG91103.1"/>
    </source>
</evidence>
<reference evidence="2 3" key="1">
    <citation type="journal article" date="2018" name="Cell">
        <title>The Chara Genome: Secondary Complexity and Implications for Plant Terrestrialization.</title>
        <authorList>
            <person name="Nishiyama T."/>
            <person name="Sakayama H."/>
            <person name="Vries J.D."/>
            <person name="Buschmann H."/>
            <person name="Saint-Marcoux D."/>
            <person name="Ullrich K.K."/>
            <person name="Haas F.B."/>
            <person name="Vanderstraeten L."/>
            <person name="Becker D."/>
            <person name="Lang D."/>
            <person name="Vosolsobe S."/>
            <person name="Rombauts S."/>
            <person name="Wilhelmsson P.K.I."/>
            <person name="Janitza P."/>
            <person name="Kern R."/>
            <person name="Heyl A."/>
            <person name="Rumpler F."/>
            <person name="Villalobos L.I.A.C."/>
            <person name="Clay J.M."/>
            <person name="Skokan R."/>
            <person name="Toyoda A."/>
            <person name="Suzuki Y."/>
            <person name="Kagoshima H."/>
            <person name="Schijlen E."/>
            <person name="Tajeshwar N."/>
            <person name="Catarino B."/>
            <person name="Hetherington A.J."/>
            <person name="Saltykova A."/>
            <person name="Bonnot C."/>
            <person name="Breuninger H."/>
            <person name="Symeonidi A."/>
            <person name="Radhakrishnan G.V."/>
            <person name="Van Nieuwerburgh F."/>
            <person name="Deforce D."/>
            <person name="Chang C."/>
            <person name="Karol K.G."/>
            <person name="Hedrich R."/>
            <person name="Ulvskov P."/>
            <person name="Glockner G."/>
            <person name="Delwiche C.F."/>
            <person name="Petrasek J."/>
            <person name="Van de Peer Y."/>
            <person name="Friml J."/>
            <person name="Beilby M."/>
            <person name="Dolan L."/>
            <person name="Kohara Y."/>
            <person name="Sugano S."/>
            <person name="Fujiyama A."/>
            <person name="Delaux P.-M."/>
            <person name="Quint M."/>
            <person name="TheiBen G."/>
            <person name="Hagemann M."/>
            <person name="Harholt J."/>
            <person name="Dunand C."/>
            <person name="Zachgo S."/>
            <person name="Langdale J."/>
            <person name="Maumus F."/>
            <person name="Straeten D.V.D."/>
            <person name="Gould S.B."/>
            <person name="Rensing S.A."/>
        </authorList>
    </citation>
    <scope>NUCLEOTIDE SEQUENCE [LARGE SCALE GENOMIC DNA]</scope>
    <source>
        <strain evidence="2 3">S276</strain>
    </source>
</reference>
<dbReference type="AlphaFoldDB" id="A0A388M9E6"/>
<name>A0A388M9E6_CHABU</name>
<evidence type="ECO:0000313" key="3">
    <source>
        <dbReference type="Proteomes" id="UP000265515"/>
    </source>
</evidence>
<protein>
    <submittedName>
        <fullName evidence="2">Uncharacterized protein</fullName>
    </submittedName>
</protein>
<evidence type="ECO:0000256" key="1">
    <source>
        <dbReference type="SAM" id="MobiDB-lite"/>
    </source>
</evidence>
<gene>
    <name evidence="2" type="ORF">CBR_g51906</name>
</gene>